<protein>
    <submittedName>
        <fullName evidence="1">Uncharacterized protein</fullName>
    </submittedName>
</protein>
<accession>A0A0A9A7C0</accession>
<name>A0A0A9A7C0_ARUDO</name>
<evidence type="ECO:0000313" key="1">
    <source>
        <dbReference type="EMBL" id="JAD45838.1"/>
    </source>
</evidence>
<reference evidence="1" key="1">
    <citation type="submission" date="2014-09" db="EMBL/GenBank/DDBJ databases">
        <authorList>
            <person name="Magalhaes I.L.F."/>
            <person name="Oliveira U."/>
            <person name="Santos F.R."/>
            <person name="Vidigal T.H.D.A."/>
            <person name="Brescovit A.D."/>
            <person name="Santos A.J."/>
        </authorList>
    </citation>
    <scope>NUCLEOTIDE SEQUENCE</scope>
    <source>
        <tissue evidence="1">Shoot tissue taken approximately 20 cm above the soil surface</tissue>
    </source>
</reference>
<organism evidence="1">
    <name type="scientific">Arundo donax</name>
    <name type="common">Giant reed</name>
    <name type="synonym">Donax arundinaceus</name>
    <dbReference type="NCBI Taxonomy" id="35708"/>
    <lineage>
        <taxon>Eukaryota</taxon>
        <taxon>Viridiplantae</taxon>
        <taxon>Streptophyta</taxon>
        <taxon>Embryophyta</taxon>
        <taxon>Tracheophyta</taxon>
        <taxon>Spermatophyta</taxon>
        <taxon>Magnoliopsida</taxon>
        <taxon>Liliopsida</taxon>
        <taxon>Poales</taxon>
        <taxon>Poaceae</taxon>
        <taxon>PACMAD clade</taxon>
        <taxon>Arundinoideae</taxon>
        <taxon>Arundineae</taxon>
        <taxon>Arundo</taxon>
    </lineage>
</organism>
<proteinExistence type="predicted"/>
<dbReference type="EMBL" id="GBRH01252057">
    <property type="protein sequence ID" value="JAD45838.1"/>
    <property type="molecule type" value="Transcribed_RNA"/>
</dbReference>
<dbReference type="AlphaFoldDB" id="A0A0A9A7C0"/>
<reference evidence="1" key="2">
    <citation type="journal article" date="2015" name="Data Brief">
        <title>Shoot transcriptome of the giant reed, Arundo donax.</title>
        <authorList>
            <person name="Barrero R.A."/>
            <person name="Guerrero F.D."/>
            <person name="Moolhuijzen P."/>
            <person name="Goolsby J.A."/>
            <person name="Tidwell J."/>
            <person name="Bellgard S.E."/>
            <person name="Bellgard M.I."/>
        </authorList>
    </citation>
    <scope>NUCLEOTIDE SEQUENCE</scope>
    <source>
        <tissue evidence="1">Shoot tissue taken approximately 20 cm above the soil surface</tissue>
    </source>
</reference>
<sequence length="48" mass="5504">MDSVEHNLVKLLLFVMAKSHYRESMLILDYVKSSSSYTKSPSERQPSA</sequence>